<dbReference type="AlphaFoldDB" id="A0A077R2G8"/>
<feature type="non-terminal residue" evidence="2">
    <location>
        <position position="71"/>
    </location>
</feature>
<protein>
    <submittedName>
        <fullName evidence="2">Uncharacterized protein</fullName>
    </submittedName>
</protein>
<feature type="compositionally biased region" description="Polar residues" evidence="1">
    <location>
        <begin position="1"/>
        <end position="18"/>
    </location>
</feature>
<dbReference type="EMBL" id="HG529564">
    <property type="protein sequence ID" value="CDI53032.1"/>
    <property type="molecule type" value="Genomic_DNA"/>
</dbReference>
<evidence type="ECO:0000313" key="2">
    <source>
        <dbReference type="EMBL" id="CDI53032.1"/>
    </source>
</evidence>
<proteinExistence type="predicted"/>
<evidence type="ECO:0000256" key="1">
    <source>
        <dbReference type="SAM" id="MobiDB-lite"/>
    </source>
</evidence>
<sequence>MFQPAWSQEASNQPSHNLHPQAHPSGHVRDSDTHLSHQLAYNAPPMSFPPSTDQHHMYDEPSAASTDGAHS</sequence>
<feature type="region of interest" description="Disordered" evidence="1">
    <location>
        <begin position="1"/>
        <end position="71"/>
    </location>
</feature>
<reference evidence="2" key="1">
    <citation type="journal article" date="2014" name="Genome Biol. Evol.">
        <title>Gene Loss Rather Than Gene Gain Is Associated with a Host Jump from Monocots to Dicots in the Smut Fungus Melanopsichium pennsylvanicum.</title>
        <authorList>
            <person name="Sharma R."/>
            <person name="Mishra B."/>
            <person name="Runge F."/>
            <person name="Thines M."/>
        </authorList>
    </citation>
    <scope>NUCLEOTIDE SEQUENCE</scope>
    <source>
        <strain evidence="2">4</strain>
    </source>
</reference>
<name>A0A077R2G8_9BASI</name>
<organism evidence="2">
    <name type="scientific">Melanopsichium pennsylvanicum 4</name>
    <dbReference type="NCBI Taxonomy" id="1398559"/>
    <lineage>
        <taxon>Eukaryota</taxon>
        <taxon>Fungi</taxon>
        <taxon>Dikarya</taxon>
        <taxon>Basidiomycota</taxon>
        <taxon>Ustilaginomycotina</taxon>
        <taxon>Ustilaginomycetes</taxon>
        <taxon>Ustilaginales</taxon>
        <taxon>Ustilaginaceae</taxon>
        <taxon>Melanopsichium</taxon>
    </lineage>
</organism>
<accession>A0A077R2G8</accession>